<evidence type="ECO:0000313" key="2">
    <source>
        <dbReference type="Proteomes" id="UP000033035"/>
    </source>
</evidence>
<name>A0A0F5JHP9_9BACT</name>
<dbReference type="InterPro" id="IPR016776">
    <property type="entry name" value="ApeP-like_dehydratase"/>
</dbReference>
<dbReference type="AlphaFoldDB" id="A0A0F5JHP9"/>
<proteinExistence type="predicted"/>
<comment type="caution">
    <text evidence="1">The sequence shown here is derived from an EMBL/GenBank/DDBJ whole genome shotgun (WGS) entry which is preliminary data.</text>
</comment>
<keyword evidence="2" id="KW-1185">Reference proteome</keyword>
<organism evidence="1 2">
    <name type="scientific">Parabacteroides gordonii MS-1 = DSM 23371</name>
    <dbReference type="NCBI Taxonomy" id="1203610"/>
    <lineage>
        <taxon>Bacteria</taxon>
        <taxon>Pseudomonadati</taxon>
        <taxon>Bacteroidota</taxon>
        <taxon>Bacteroidia</taxon>
        <taxon>Bacteroidales</taxon>
        <taxon>Tannerellaceae</taxon>
        <taxon>Parabacteroides</taxon>
    </lineage>
</organism>
<reference evidence="1 2" key="1">
    <citation type="submission" date="2013-04" db="EMBL/GenBank/DDBJ databases">
        <title>The Genome Sequence of Parabacteroides gordonii DSM 23371.</title>
        <authorList>
            <consortium name="The Broad Institute Genomics Platform"/>
            <person name="Earl A."/>
            <person name="Ward D."/>
            <person name="Feldgarden M."/>
            <person name="Gevers D."/>
            <person name="Martens E."/>
            <person name="Sakamoto M."/>
            <person name="Benno Y."/>
            <person name="Suzuki N."/>
            <person name="Matsunaga N."/>
            <person name="Koshihara K."/>
            <person name="Seki M."/>
            <person name="Komiya H."/>
            <person name="Walker B."/>
            <person name="Young S."/>
            <person name="Zeng Q."/>
            <person name="Gargeya S."/>
            <person name="Fitzgerald M."/>
            <person name="Haas B."/>
            <person name="Abouelleil A."/>
            <person name="Allen A.W."/>
            <person name="Alvarado L."/>
            <person name="Arachchi H.M."/>
            <person name="Berlin A.M."/>
            <person name="Chapman S.B."/>
            <person name="Gainer-Dewar J."/>
            <person name="Goldberg J."/>
            <person name="Griggs A."/>
            <person name="Gujja S."/>
            <person name="Hansen M."/>
            <person name="Howarth C."/>
            <person name="Imamovic A."/>
            <person name="Ireland A."/>
            <person name="Larimer J."/>
            <person name="McCowan C."/>
            <person name="Murphy C."/>
            <person name="Pearson M."/>
            <person name="Poon T.W."/>
            <person name="Priest M."/>
            <person name="Roberts A."/>
            <person name="Saif S."/>
            <person name="Shea T."/>
            <person name="Sisk P."/>
            <person name="Sykes S."/>
            <person name="Wortman J."/>
            <person name="Nusbaum C."/>
            <person name="Birren B."/>
        </authorList>
    </citation>
    <scope>NUCLEOTIDE SEQUENCE [LARGE SCALE GENOMIC DNA]</scope>
    <source>
        <strain evidence="1 2">MS-1</strain>
    </source>
</reference>
<dbReference type="Proteomes" id="UP000033035">
    <property type="component" value="Unassembled WGS sequence"/>
</dbReference>
<dbReference type="HOGENOM" id="CLU_116661_2_0_10"/>
<dbReference type="PATRIC" id="fig|1203610.3.peg.2039"/>
<dbReference type="STRING" id="1203610.HMPREF1536_01989"/>
<sequence>MVAISFDTPLLSGDALLDLIPQRAPIVMVDRFFGMDDNGSYTGLKVEDSNLFCQDGQLDECGITEHIAQSAAVRVGYLYRCAGEKIPVGFIGSVNKMNFYALPQVGDELHTTIRVEQEIFDITLISATVQVNGTTVAEGQLKIFLKKDA</sequence>
<accession>A0A0F5JHP9</accession>
<dbReference type="InterPro" id="IPR029069">
    <property type="entry name" value="HotDog_dom_sf"/>
</dbReference>
<dbReference type="Gene3D" id="3.10.129.10">
    <property type="entry name" value="Hotdog Thioesterase"/>
    <property type="match status" value="1"/>
</dbReference>
<dbReference type="Pfam" id="PF22817">
    <property type="entry name" value="ApeP-like"/>
    <property type="match status" value="1"/>
</dbReference>
<gene>
    <name evidence="1" type="ORF">HMPREF1536_01989</name>
</gene>
<dbReference type="SUPFAM" id="SSF54637">
    <property type="entry name" value="Thioesterase/thiol ester dehydrase-isomerase"/>
    <property type="match status" value="1"/>
</dbReference>
<dbReference type="EMBL" id="AQHW01000013">
    <property type="protein sequence ID" value="KKB57268.1"/>
    <property type="molecule type" value="Genomic_DNA"/>
</dbReference>
<protein>
    <submittedName>
        <fullName evidence="1">Uncharacterized protein</fullName>
    </submittedName>
</protein>
<dbReference type="RefSeq" id="WP_044193585.1">
    <property type="nucleotide sequence ID" value="NZ_KE386765.1"/>
</dbReference>
<evidence type="ECO:0000313" key="1">
    <source>
        <dbReference type="EMBL" id="KKB57268.1"/>
    </source>
</evidence>